<name>A0A151TCQ2_CAJCA</name>
<organism evidence="2 3">
    <name type="scientific">Cajanus cajan</name>
    <name type="common">Pigeon pea</name>
    <name type="synonym">Cajanus indicus</name>
    <dbReference type="NCBI Taxonomy" id="3821"/>
    <lineage>
        <taxon>Eukaryota</taxon>
        <taxon>Viridiplantae</taxon>
        <taxon>Streptophyta</taxon>
        <taxon>Embryophyta</taxon>
        <taxon>Tracheophyta</taxon>
        <taxon>Spermatophyta</taxon>
        <taxon>Magnoliopsida</taxon>
        <taxon>eudicotyledons</taxon>
        <taxon>Gunneridae</taxon>
        <taxon>Pentapetalae</taxon>
        <taxon>rosids</taxon>
        <taxon>fabids</taxon>
        <taxon>Fabales</taxon>
        <taxon>Fabaceae</taxon>
        <taxon>Papilionoideae</taxon>
        <taxon>50 kb inversion clade</taxon>
        <taxon>NPAAA clade</taxon>
        <taxon>indigoferoid/millettioid clade</taxon>
        <taxon>Phaseoleae</taxon>
        <taxon>Cajanus</taxon>
    </lineage>
</organism>
<dbReference type="Proteomes" id="UP000075243">
    <property type="component" value="Chromosome 7"/>
</dbReference>
<keyword evidence="3" id="KW-1185">Reference proteome</keyword>
<dbReference type="PANTHER" id="PTHR36748:SF3">
    <property type="entry name" value="MENTAL RETARDATION GTPASE ACTIVATING PROTEIN"/>
    <property type="match status" value="1"/>
</dbReference>
<sequence length="296" mass="32847">MASTAEPLPYTSRTRDESEFNLREWAVKAGISRENTNSRRYSGSYMRSFREDTRSFRSNIAISSTASSPGYPLKGTSLFHSNSKNEIDPSTYSFTTALKALQARAGYNSWECLSPDGFALNSKWNEAERYICNPLSGEVPLECLSAKTLSGRSFRNSINRIAMSAPLVYSSKHIPTKLATCSQEDVALQFPSQEKKKEGMTRDVGVQSTPPYLSSSSPSPASTPSIIERSKTRPSDSPNSYAKTKSEEEVCAATFFMYITLMSLSQFQNIIHILIKTSNTLDSIHISLFFGPQSQL</sequence>
<dbReference type="PANTHER" id="PTHR36748">
    <property type="entry name" value="MENTAL RETARDATION GTPASE ACTIVATING PROTEIN"/>
    <property type="match status" value="1"/>
</dbReference>
<gene>
    <name evidence="2" type="ORF">KK1_019439</name>
</gene>
<evidence type="ECO:0000256" key="1">
    <source>
        <dbReference type="SAM" id="MobiDB-lite"/>
    </source>
</evidence>
<dbReference type="OMA" id="SAYHSWE"/>
<evidence type="ECO:0000313" key="3">
    <source>
        <dbReference type="Proteomes" id="UP000075243"/>
    </source>
</evidence>
<dbReference type="EMBL" id="CM003609">
    <property type="protein sequence ID" value="KYP64829.1"/>
    <property type="molecule type" value="Genomic_DNA"/>
</dbReference>
<dbReference type="AlphaFoldDB" id="A0A151TCQ2"/>
<protein>
    <submittedName>
        <fullName evidence="2">Uncharacterized protein</fullName>
    </submittedName>
</protein>
<evidence type="ECO:0000313" key="2">
    <source>
        <dbReference type="EMBL" id="KYP64829.1"/>
    </source>
</evidence>
<proteinExistence type="predicted"/>
<reference evidence="2 3" key="1">
    <citation type="journal article" date="2012" name="Nat. Biotechnol.">
        <title>Draft genome sequence of pigeonpea (Cajanus cajan), an orphan legume crop of resource-poor farmers.</title>
        <authorList>
            <person name="Varshney R.K."/>
            <person name="Chen W."/>
            <person name="Li Y."/>
            <person name="Bharti A.K."/>
            <person name="Saxena R.K."/>
            <person name="Schlueter J.A."/>
            <person name="Donoghue M.T."/>
            <person name="Azam S."/>
            <person name="Fan G."/>
            <person name="Whaley A.M."/>
            <person name="Farmer A.D."/>
            <person name="Sheridan J."/>
            <person name="Iwata A."/>
            <person name="Tuteja R."/>
            <person name="Penmetsa R.V."/>
            <person name="Wu W."/>
            <person name="Upadhyaya H.D."/>
            <person name="Yang S.P."/>
            <person name="Shah T."/>
            <person name="Saxena K.B."/>
            <person name="Michael T."/>
            <person name="McCombie W.R."/>
            <person name="Yang B."/>
            <person name="Zhang G."/>
            <person name="Yang H."/>
            <person name="Wang J."/>
            <person name="Spillane C."/>
            <person name="Cook D.R."/>
            <person name="May G.D."/>
            <person name="Xu X."/>
            <person name="Jackson S.A."/>
        </authorList>
    </citation>
    <scope>NUCLEOTIDE SEQUENCE [LARGE SCALE GENOMIC DNA]</scope>
    <source>
        <strain evidence="3">cv. Asha</strain>
    </source>
</reference>
<feature type="compositionally biased region" description="Low complexity" evidence="1">
    <location>
        <begin position="208"/>
        <end position="225"/>
    </location>
</feature>
<dbReference type="Gramene" id="C.cajan_18889.t">
    <property type="protein sequence ID" value="C.cajan_18889.t"/>
    <property type="gene ID" value="C.cajan_18889"/>
</dbReference>
<accession>A0A151TCQ2</accession>
<feature type="region of interest" description="Disordered" evidence="1">
    <location>
        <begin position="191"/>
        <end position="243"/>
    </location>
</feature>